<accession>A0A1Y1WMG7</accession>
<dbReference type="SMART" id="SM00353">
    <property type="entry name" value="HLH"/>
    <property type="match status" value="1"/>
</dbReference>
<feature type="region of interest" description="Disordered" evidence="1">
    <location>
        <begin position="61"/>
        <end position="123"/>
    </location>
</feature>
<organism evidence="3 4">
    <name type="scientific">Linderina pennispora</name>
    <dbReference type="NCBI Taxonomy" id="61395"/>
    <lineage>
        <taxon>Eukaryota</taxon>
        <taxon>Fungi</taxon>
        <taxon>Fungi incertae sedis</taxon>
        <taxon>Zoopagomycota</taxon>
        <taxon>Kickxellomycotina</taxon>
        <taxon>Kickxellomycetes</taxon>
        <taxon>Kickxellales</taxon>
        <taxon>Kickxellaceae</taxon>
        <taxon>Linderina</taxon>
    </lineage>
</organism>
<dbReference type="GeneID" id="63800620"/>
<gene>
    <name evidence="3" type="ORF">DL89DRAFT_19187</name>
</gene>
<dbReference type="InterPro" id="IPR011598">
    <property type="entry name" value="bHLH_dom"/>
</dbReference>
<dbReference type="InterPro" id="IPR036638">
    <property type="entry name" value="HLH_DNA-bd_sf"/>
</dbReference>
<evidence type="ECO:0000313" key="4">
    <source>
        <dbReference type="Proteomes" id="UP000193922"/>
    </source>
</evidence>
<sequence>MYHTTPSAHYNSHPSPSATTPSSLPSHHMPSYYHDSPPQLGSRTSSQQGYYYQRHPSYAHTAPRHQTSMSVSIPPQPHSQRLYSSSSSPVTAPGARPSFSQSRPLTAEEKEIKRKVSHSAIEKRRRERTNAVLRELQNIVPGLCKPGKIQKLEILEAAAEYIRQLSALPGLHAASDGRRPSTGGLKSALPTVRASDAAVPAVHGTPCDSTR</sequence>
<dbReference type="OrthoDB" id="690068at2759"/>
<dbReference type="EMBL" id="MCFD01000001">
    <property type="protein sequence ID" value="ORX74575.1"/>
    <property type="molecule type" value="Genomic_DNA"/>
</dbReference>
<name>A0A1Y1WMG7_9FUNG</name>
<dbReference type="Pfam" id="PF00010">
    <property type="entry name" value="HLH"/>
    <property type="match status" value="1"/>
</dbReference>
<dbReference type="AlphaFoldDB" id="A0A1Y1WMG7"/>
<dbReference type="SUPFAM" id="SSF47459">
    <property type="entry name" value="HLH, helix-loop-helix DNA-binding domain"/>
    <property type="match status" value="1"/>
</dbReference>
<dbReference type="Gene3D" id="4.10.280.10">
    <property type="entry name" value="Helix-loop-helix DNA-binding domain"/>
    <property type="match status" value="1"/>
</dbReference>
<reference evidence="3 4" key="1">
    <citation type="submission" date="2016-07" db="EMBL/GenBank/DDBJ databases">
        <title>Pervasive Adenine N6-methylation of Active Genes in Fungi.</title>
        <authorList>
            <consortium name="DOE Joint Genome Institute"/>
            <person name="Mondo S.J."/>
            <person name="Dannebaum R.O."/>
            <person name="Kuo R.C."/>
            <person name="Labutti K."/>
            <person name="Haridas S."/>
            <person name="Kuo A."/>
            <person name="Salamov A."/>
            <person name="Ahrendt S.R."/>
            <person name="Lipzen A."/>
            <person name="Sullivan W."/>
            <person name="Andreopoulos W.B."/>
            <person name="Clum A."/>
            <person name="Lindquist E."/>
            <person name="Daum C."/>
            <person name="Ramamoorthy G.K."/>
            <person name="Gryganskyi A."/>
            <person name="Culley D."/>
            <person name="Magnuson J.K."/>
            <person name="James T.Y."/>
            <person name="O'Malley M.A."/>
            <person name="Stajich J.E."/>
            <person name="Spatafora J.W."/>
            <person name="Visel A."/>
            <person name="Grigoriev I.V."/>
        </authorList>
    </citation>
    <scope>NUCLEOTIDE SEQUENCE [LARGE SCALE GENOMIC DNA]</scope>
    <source>
        <strain evidence="3 4">ATCC 12442</strain>
    </source>
</reference>
<evidence type="ECO:0000256" key="1">
    <source>
        <dbReference type="SAM" id="MobiDB-lite"/>
    </source>
</evidence>
<feature type="compositionally biased region" description="Polar residues" evidence="1">
    <location>
        <begin position="1"/>
        <end position="10"/>
    </location>
</feature>
<keyword evidence="4" id="KW-1185">Reference proteome</keyword>
<feature type="region of interest" description="Disordered" evidence="1">
    <location>
        <begin position="172"/>
        <end position="211"/>
    </location>
</feature>
<dbReference type="STRING" id="61395.A0A1Y1WMG7"/>
<dbReference type="RefSeq" id="XP_040747786.1">
    <property type="nucleotide sequence ID" value="XM_040883972.1"/>
</dbReference>
<dbReference type="Proteomes" id="UP000193922">
    <property type="component" value="Unassembled WGS sequence"/>
</dbReference>
<feature type="region of interest" description="Disordered" evidence="1">
    <location>
        <begin position="1"/>
        <end position="49"/>
    </location>
</feature>
<feature type="compositionally biased region" description="Polar residues" evidence="1">
    <location>
        <begin position="39"/>
        <end position="49"/>
    </location>
</feature>
<protein>
    <recommendedName>
        <fullName evidence="2">BHLH domain-containing protein</fullName>
    </recommendedName>
</protein>
<feature type="compositionally biased region" description="Polar residues" evidence="1">
    <location>
        <begin position="64"/>
        <end position="90"/>
    </location>
</feature>
<evidence type="ECO:0000259" key="2">
    <source>
        <dbReference type="PROSITE" id="PS50888"/>
    </source>
</evidence>
<comment type="caution">
    <text evidence="3">The sequence shown here is derived from an EMBL/GenBank/DDBJ whole genome shotgun (WGS) entry which is preliminary data.</text>
</comment>
<proteinExistence type="predicted"/>
<feature type="domain" description="BHLH" evidence="2">
    <location>
        <begin position="113"/>
        <end position="165"/>
    </location>
</feature>
<feature type="compositionally biased region" description="Low complexity" evidence="1">
    <location>
        <begin position="12"/>
        <end position="28"/>
    </location>
</feature>
<feature type="compositionally biased region" description="Basic and acidic residues" evidence="1">
    <location>
        <begin position="106"/>
        <end position="123"/>
    </location>
</feature>
<dbReference type="PROSITE" id="PS50888">
    <property type="entry name" value="BHLH"/>
    <property type="match status" value="1"/>
</dbReference>
<dbReference type="GO" id="GO:0046983">
    <property type="term" value="F:protein dimerization activity"/>
    <property type="evidence" value="ECO:0007669"/>
    <property type="project" value="InterPro"/>
</dbReference>
<evidence type="ECO:0000313" key="3">
    <source>
        <dbReference type="EMBL" id="ORX74575.1"/>
    </source>
</evidence>